<organism evidence="1 2">
    <name type="scientific">Micavibrio aeruginosavorus</name>
    <dbReference type="NCBI Taxonomy" id="349221"/>
    <lineage>
        <taxon>Bacteria</taxon>
        <taxon>Pseudomonadati</taxon>
        <taxon>Bdellovibrionota</taxon>
        <taxon>Bdellovibrionia</taxon>
        <taxon>Bdellovibrionales</taxon>
        <taxon>Pseudobdellovibrionaceae</taxon>
        <taxon>Micavibrio</taxon>
    </lineage>
</organism>
<gene>
    <name evidence="1" type="ORF">DI551_08760</name>
</gene>
<proteinExistence type="predicted"/>
<sequence length="64" mass="6913">MSLLTACAGVNSKPITACPPIKEYSREFQRKLAAEIEAAPADAVFPAALKDYAVLRVQIRACSF</sequence>
<evidence type="ECO:0000313" key="2">
    <source>
        <dbReference type="Proteomes" id="UP000249417"/>
    </source>
</evidence>
<dbReference type="AlphaFoldDB" id="A0A2W5Q121"/>
<comment type="caution">
    <text evidence="1">The sequence shown here is derived from an EMBL/GenBank/DDBJ whole genome shotgun (WGS) entry which is preliminary data.</text>
</comment>
<accession>A0A2W5Q121</accession>
<protein>
    <submittedName>
        <fullName evidence="1">Uncharacterized protein</fullName>
    </submittedName>
</protein>
<name>A0A2W5Q121_9BACT</name>
<dbReference type="EMBL" id="QFQB01000067">
    <property type="protein sequence ID" value="PZQ45020.1"/>
    <property type="molecule type" value="Genomic_DNA"/>
</dbReference>
<dbReference type="Proteomes" id="UP000249417">
    <property type="component" value="Unassembled WGS sequence"/>
</dbReference>
<reference evidence="1 2" key="1">
    <citation type="submission" date="2017-08" db="EMBL/GenBank/DDBJ databases">
        <title>Infants hospitalized years apart are colonized by the same room-sourced microbial strains.</title>
        <authorList>
            <person name="Brooks B."/>
            <person name="Olm M.R."/>
            <person name="Firek B.A."/>
            <person name="Baker R."/>
            <person name="Thomas B.C."/>
            <person name="Morowitz M.J."/>
            <person name="Banfield J.F."/>
        </authorList>
    </citation>
    <scope>NUCLEOTIDE SEQUENCE [LARGE SCALE GENOMIC DNA]</scope>
    <source>
        <strain evidence="1">S2_005_002_R2_29</strain>
    </source>
</reference>
<evidence type="ECO:0000313" key="1">
    <source>
        <dbReference type="EMBL" id="PZQ45020.1"/>
    </source>
</evidence>